<dbReference type="SUPFAM" id="SSF53822">
    <property type="entry name" value="Periplasmic binding protein-like I"/>
    <property type="match status" value="1"/>
</dbReference>
<dbReference type="GO" id="GO:0030246">
    <property type="term" value="F:carbohydrate binding"/>
    <property type="evidence" value="ECO:0007669"/>
    <property type="project" value="TreeGrafter"/>
</dbReference>
<evidence type="ECO:0000256" key="2">
    <source>
        <dbReference type="ARBA" id="ARBA00007639"/>
    </source>
</evidence>
<protein>
    <submittedName>
        <fullName evidence="4">Autoinducer 2 ABC transporter substrate-binding protein</fullName>
    </submittedName>
</protein>
<dbReference type="PANTHER" id="PTHR30036:SF7">
    <property type="entry name" value="ABC TRANSPORTER PERIPLASMIC-BINDING PROTEIN YPHF"/>
    <property type="match status" value="1"/>
</dbReference>
<dbReference type="Proteomes" id="UP000479756">
    <property type="component" value="Unassembled WGS sequence"/>
</dbReference>
<comment type="similarity">
    <text evidence="2">Belongs to the bacterial solute-binding protein 2 family.</text>
</comment>
<reference evidence="4 5" key="1">
    <citation type="journal article" date="2014" name="Int. J. Syst. Evol. Microbiol.">
        <title>Description of Galbitalea soli gen. nov., sp. nov., and Frondihabitans sucicola sp. nov.</title>
        <authorList>
            <person name="Kim S.J."/>
            <person name="Lim J.M."/>
            <person name="Ahn J.H."/>
            <person name="Weon H.Y."/>
            <person name="Hamada M."/>
            <person name="Suzuki K."/>
            <person name="Ahn T.Y."/>
            <person name="Kwon S.W."/>
        </authorList>
    </citation>
    <scope>NUCLEOTIDE SEQUENCE [LARGE SCALE GENOMIC DNA]</scope>
    <source>
        <strain evidence="4 5">NBRC 108727</strain>
    </source>
</reference>
<sequence>MKISGIAWFDRMKAGVADFAKKTGINASQIGPTTASPELEANLLRSAITQNPTVLAVIPIDPASVETALAQARSKGITVVTHEAPTITNADADIEAFDNASYGEQIMSSLAKCMNGSGDYAQFVGSLTSETHMDWANAGLAMQEKKYPGMHRIAQPFESNDNAATSYTKTKQILQSNPGIKGFFGDSSQDVPGIARAIQEAGLQDKICVFGTGVPSETKQYIADGSADGIFLWDPKLAGEAMLQAGKILASGKKLSAGVDLKVPGYTSMHQSATNPLEFYGDAILSITKANIDNYTF</sequence>
<dbReference type="RefSeq" id="WP_163472355.1">
    <property type="nucleotide sequence ID" value="NZ_JAAGWZ010000001.1"/>
</dbReference>
<dbReference type="InterPro" id="IPR025997">
    <property type="entry name" value="SBP_2_dom"/>
</dbReference>
<feature type="domain" description="Periplasmic binding protein" evidence="3">
    <location>
        <begin position="2"/>
        <end position="254"/>
    </location>
</feature>
<dbReference type="PANTHER" id="PTHR30036">
    <property type="entry name" value="D-XYLOSE-BINDING PERIPLASMIC PROTEIN"/>
    <property type="match status" value="1"/>
</dbReference>
<evidence type="ECO:0000256" key="1">
    <source>
        <dbReference type="ARBA" id="ARBA00004196"/>
    </source>
</evidence>
<dbReference type="Pfam" id="PF13407">
    <property type="entry name" value="Peripla_BP_4"/>
    <property type="match status" value="1"/>
</dbReference>
<proteinExistence type="inferred from homology"/>
<evidence type="ECO:0000259" key="3">
    <source>
        <dbReference type="Pfam" id="PF13407"/>
    </source>
</evidence>
<name>A0A7C9TQH5_9MICO</name>
<dbReference type="Gene3D" id="3.40.50.2300">
    <property type="match status" value="2"/>
</dbReference>
<organism evidence="4 5">
    <name type="scientific">Galbitalea soli</name>
    <dbReference type="NCBI Taxonomy" id="1268042"/>
    <lineage>
        <taxon>Bacteria</taxon>
        <taxon>Bacillati</taxon>
        <taxon>Actinomycetota</taxon>
        <taxon>Actinomycetes</taxon>
        <taxon>Micrococcales</taxon>
        <taxon>Microbacteriaceae</taxon>
        <taxon>Galbitalea</taxon>
    </lineage>
</organism>
<evidence type="ECO:0000313" key="5">
    <source>
        <dbReference type="Proteomes" id="UP000479756"/>
    </source>
</evidence>
<dbReference type="InterPro" id="IPR050555">
    <property type="entry name" value="Bact_Solute-Bind_Prot2"/>
</dbReference>
<comment type="subcellular location">
    <subcellularLocation>
        <location evidence="1">Cell envelope</location>
    </subcellularLocation>
</comment>
<dbReference type="InterPro" id="IPR028082">
    <property type="entry name" value="Peripla_BP_I"/>
</dbReference>
<keyword evidence="5" id="KW-1185">Reference proteome</keyword>
<dbReference type="EMBL" id="JAAGWZ010000001">
    <property type="protein sequence ID" value="NEM90740.1"/>
    <property type="molecule type" value="Genomic_DNA"/>
</dbReference>
<accession>A0A7C9TQH5</accession>
<dbReference type="GO" id="GO:0030288">
    <property type="term" value="C:outer membrane-bounded periplasmic space"/>
    <property type="evidence" value="ECO:0007669"/>
    <property type="project" value="TreeGrafter"/>
</dbReference>
<comment type="caution">
    <text evidence="4">The sequence shown here is derived from an EMBL/GenBank/DDBJ whole genome shotgun (WGS) entry which is preliminary data.</text>
</comment>
<evidence type="ECO:0000313" key="4">
    <source>
        <dbReference type="EMBL" id="NEM90740.1"/>
    </source>
</evidence>
<dbReference type="AlphaFoldDB" id="A0A7C9TQH5"/>
<gene>
    <name evidence="4" type="ORF">G3T37_05165</name>
</gene>